<dbReference type="Proteomes" id="UP000620133">
    <property type="component" value="Chromosome"/>
</dbReference>
<name>A0A7U9THV5_9MOLU</name>
<dbReference type="AlphaFoldDB" id="A0A7U9THV5"/>
<feature type="domain" description="GtrA/DPMS transmembrane" evidence="6">
    <location>
        <begin position="14"/>
        <end position="126"/>
    </location>
</feature>
<keyword evidence="3" id="KW-0812">Transmembrane</keyword>
<accession>A0A7U9THV5</accession>
<proteinExistence type="inferred from homology"/>
<protein>
    <recommendedName>
        <fullName evidence="6">GtrA/DPMS transmembrane domain-containing protein</fullName>
    </recommendedName>
</protein>
<sequence>MEMTKKDNWIQFIKFTGFSISAGAIELGSFTLLNELTGFPYWPSYLIAITLSVLWNFTLNRRFTFKSSNNIPVAMTKIFIYYLFFIPITTWGGDAIVNAGVNEYIVLGVTMILNFVTEFLFSRIFIYKNQMNTR</sequence>
<evidence type="ECO:0000256" key="2">
    <source>
        <dbReference type="ARBA" id="ARBA00009399"/>
    </source>
</evidence>
<gene>
    <name evidence="7" type="ORF">MPAN_016940</name>
</gene>
<evidence type="ECO:0000256" key="5">
    <source>
        <dbReference type="ARBA" id="ARBA00023136"/>
    </source>
</evidence>
<dbReference type="InterPro" id="IPR051401">
    <property type="entry name" value="GtrA_CellWall_Glycosyl"/>
</dbReference>
<comment type="subcellular location">
    <subcellularLocation>
        <location evidence="1">Membrane</location>
        <topology evidence="1">Multi-pass membrane protein</topology>
    </subcellularLocation>
</comment>
<organism evidence="7 8">
    <name type="scientific">Mariniplasma anaerobium</name>
    <dbReference type="NCBI Taxonomy" id="2735436"/>
    <lineage>
        <taxon>Bacteria</taxon>
        <taxon>Bacillati</taxon>
        <taxon>Mycoplasmatota</taxon>
        <taxon>Mollicutes</taxon>
        <taxon>Acholeplasmatales</taxon>
        <taxon>Acholeplasmataceae</taxon>
        <taxon>Mariniplasma</taxon>
    </lineage>
</organism>
<dbReference type="GO" id="GO:0000271">
    <property type="term" value="P:polysaccharide biosynthetic process"/>
    <property type="evidence" value="ECO:0007669"/>
    <property type="project" value="InterPro"/>
</dbReference>
<dbReference type="RefSeq" id="WP_231756772.1">
    <property type="nucleotide sequence ID" value="NZ_AP024412.1"/>
</dbReference>
<dbReference type="EMBL" id="AP024412">
    <property type="protein sequence ID" value="BCR36801.1"/>
    <property type="molecule type" value="Genomic_DNA"/>
</dbReference>
<reference evidence="7" key="1">
    <citation type="submission" date="2021-01" db="EMBL/GenBank/DDBJ databases">
        <title>Draft genome sequence of Acholeplasmataceae bacterium strain Mahy22.</title>
        <authorList>
            <person name="Watanabe M."/>
            <person name="Kojima H."/>
            <person name="Fukui M."/>
        </authorList>
    </citation>
    <scope>NUCLEOTIDE SEQUENCE</scope>
    <source>
        <strain evidence="7">Mahy22</strain>
    </source>
</reference>
<evidence type="ECO:0000256" key="3">
    <source>
        <dbReference type="ARBA" id="ARBA00022692"/>
    </source>
</evidence>
<evidence type="ECO:0000313" key="8">
    <source>
        <dbReference type="Proteomes" id="UP000620133"/>
    </source>
</evidence>
<keyword evidence="5" id="KW-0472">Membrane</keyword>
<evidence type="ECO:0000313" key="7">
    <source>
        <dbReference type="EMBL" id="BCR36801.1"/>
    </source>
</evidence>
<keyword evidence="4" id="KW-1133">Transmembrane helix</keyword>
<evidence type="ECO:0000256" key="4">
    <source>
        <dbReference type="ARBA" id="ARBA00022989"/>
    </source>
</evidence>
<dbReference type="InterPro" id="IPR007267">
    <property type="entry name" value="GtrA_DPMS_TM"/>
</dbReference>
<dbReference type="PANTHER" id="PTHR38459:SF1">
    <property type="entry name" value="PROPHAGE BACTOPRENOL-LINKED GLUCOSE TRANSLOCASE HOMOLOG"/>
    <property type="match status" value="1"/>
</dbReference>
<dbReference type="KEGG" id="manr:MPAN_016940"/>
<dbReference type="Pfam" id="PF04138">
    <property type="entry name" value="GtrA_DPMS_TM"/>
    <property type="match status" value="1"/>
</dbReference>
<evidence type="ECO:0000256" key="1">
    <source>
        <dbReference type="ARBA" id="ARBA00004141"/>
    </source>
</evidence>
<dbReference type="GO" id="GO:0005886">
    <property type="term" value="C:plasma membrane"/>
    <property type="evidence" value="ECO:0007669"/>
    <property type="project" value="TreeGrafter"/>
</dbReference>
<dbReference type="PANTHER" id="PTHR38459">
    <property type="entry name" value="PROPHAGE BACTOPRENOL-LINKED GLUCOSE TRANSLOCASE HOMOLOG"/>
    <property type="match status" value="1"/>
</dbReference>
<evidence type="ECO:0000259" key="6">
    <source>
        <dbReference type="Pfam" id="PF04138"/>
    </source>
</evidence>
<keyword evidence="8" id="KW-1185">Reference proteome</keyword>
<comment type="similarity">
    <text evidence="2">Belongs to the GtrA family.</text>
</comment>